<evidence type="ECO:0000256" key="4">
    <source>
        <dbReference type="ARBA" id="ARBA00022989"/>
    </source>
</evidence>
<feature type="transmembrane region" description="Helical" evidence="6">
    <location>
        <begin position="210"/>
        <end position="229"/>
    </location>
</feature>
<gene>
    <name evidence="7" type="ORF">SDC9_112814</name>
</gene>
<dbReference type="CDD" id="cd06574">
    <property type="entry name" value="TM_PBP1_branched-chain-AA_like"/>
    <property type="match status" value="1"/>
</dbReference>
<comment type="caution">
    <text evidence="7">The sequence shown here is derived from an EMBL/GenBank/DDBJ whole genome shotgun (WGS) entry which is preliminary data.</text>
</comment>
<feature type="transmembrane region" description="Helical" evidence="6">
    <location>
        <begin position="90"/>
        <end position="110"/>
    </location>
</feature>
<protein>
    <recommendedName>
        <fullName evidence="8">ABC transporter permease</fullName>
    </recommendedName>
</protein>
<dbReference type="Pfam" id="PF02653">
    <property type="entry name" value="BPD_transp_2"/>
    <property type="match status" value="1"/>
</dbReference>
<feature type="transmembrane region" description="Helical" evidence="6">
    <location>
        <begin position="266"/>
        <end position="283"/>
    </location>
</feature>
<keyword evidence="2" id="KW-1003">Cell membrane</keyword>
<keyword evidence="3 6" id="KW-0812">Transmembrane</keyword>
<reference evidence="7" key="1">
    <citation type="submission" date="2019-08" db="EMBL/GenBank/DDBJ databases">
        <authorList>
            <person name="Kucharzyk K."/>
            <person name="Murdoch R.W."/>
            <person name="Higgins S."/>
            <person name="Loffler F."/>
        </authorList>
    </citation>
    <scope>NUCLEOTIDE SEQUENCE</scope>
</reference>
<evidence type="ECO:0000256" key="1">
    <source>
        <dbReference type="ARBA" id="ARBA00004651"/>
    </source>
</evidence>
<dbReference type="EMBL" id="VSSQ01020783">
    <property type="protein sequence ID" value="MPM65910.1"/>
    <property type="molecule type" value="Genomic_DNA"/>
</dbReference>
<sequence length="290" mass="30877">MMISFLNALPGSMAQGLIWGILGLGVAISYQILDYADLTVDGSFATGWAVCAVSLIAGYPAAVAVLFAAIAGMIAGFVTGTLHTRLKIPAILAGILSQLALYSVNMRIMGKSNLTISRMHYSLLLSSAKINHALGVSSVIAAVFVLCLVWFFRTELGFAVRATGNNEKMARAQGIDTNAMKRLGLILSNGLVGISGALLAQYQGNADINMGRGAIVIGLAAVVIGSRLIRKQDHFFIRFTATLCGSMAYYIVLSIVIYLGLSTVDLKLFSALFVAIFLAAPHWKRRVHSC</sequence>
<keyword evidence="5 6" id="KW-0472">Membrane</keyword>
<evidence type="ECO:0008006" key="8">
    <source>
        <dbReference type="Google" id="ProtNLM"/>
    </source>
</evidence>
<evidence type="ECO:0000256" key="2">
    <source>
        <dbReference type="ARBA" id="ARBA00022475"/>
    </source>
</evidence>
<dbReference type="AlphaFoldDB" id="A0A645BKB3"/>
<evidence type="ECO:0000256" key="3">
    <source>
        <dbReference type="ARBA" id="ARBA00022692"/>
    </source>
</evidence>
<feature type="transmembrane region" description="Helical" evidence="6">
    <location>
        <begin position="130"/>
        <end position="152"/>
    </location>
</feature>
<evidence type="ECO:0000256" key="6">
    <source>
        <dbReference type="SAM" id="Phobius"/>
    </source>
</evidence>
<dbReference type="GO" id="GO:0005886">
    <property type="term" value="C:plasma membrane"/>
    <property type="evidence" value="ECO:0007669"/>
    <property type="project" value="UniProtKB-SubCell"/>
</dbReference>
<dbReference type="GO" id="GO:0022857">
    <property type="term" value="F:transmembrane transporter activity"/>
    <property type="evidence" value="ECO:0007669"/>
    <property type="project" value="InterPro"/>
</dbReference>
<accession>A0A645BKB3</accession>
<evidence type="ECO:0000256" key="5">
    <source>
        <dbReference type="ARBA" id="ARBA00023136"/>
    </source>
</evidence>
<dbReference type="PANTHER" id="PTHR32196">
    <property type="entry name" value="ABC TRANSPORTER PERMEASE PROTEIN YPHD-RELATED-RELATED"/>
    <property type="match status" value="1"/>
</dbReference>
<dbReference type="InterPro" id="IPR001851">
    <property type="entry name" value="ABC_transp_permease"/>
</dbReference>
<dbReference type="PANTHER" id="PTHR32196:SF69">
    <property type="entry name" value="BRANCHED-CHAIN AMINO ACID TRANSPORT SYSTEM, PERMEASE PROTEIN"/>
    <property type="match status" value="1"/>
</dbReference>
<keyword evidence="4 6" id="KW-1133">Transmembrane helix</keyword>
<evidence type="ECO:0000313" key="7">
    <source>
        <dbReference type="EMBL" id="MPM65910.1"/>
    </source>
</evidence>
<feature type="transmembrane region" description="Helical" evidence="6">
    <location>
        <begin position="183"/>
        <end position="204"/>
    </location>
</feature>
<comment type="subcellular location">
    <subcellularLocation>
        <location evidence="1">Cell membrane</location>
        <topology evidence="1">Multi-pass membrane protein</topology>
    </subcellularLocation>
</comment>
<feature type="transmembrane region" description="Helical" evidence="6">
    <location>
        <begin position="12"/>
        <end position="33"/>
    </location>
</feature>
<feature type="transmembrane region" description="Helical" evidence="6">
    <location>
        <begin position="236"/>
        <end position="260"/>
    </location>
</feature>
<feature type="transmembrane region" description="Helical" evidence="6">
    <location>
        <begin position="45"/>
        <end position="78"/>
    </location>
</feature>
<name>A0A645BKB3_9ZZZZ</name>
<proteinExistence type="predicted"/>
<organism evidence="7">
    <name type="scientific">bioreactor metagenome</name>
    <dbReference type="NCBI Taxonomy" id="1076179"/>
    <lineage>
        <taxon>unclassified sequences</taxon>
        <taxon>metagenomes</taxon>
        <taxon>ecological metagenomes</taxon>
    </lineage>
</organism>